<comment type="subcellular location">
    <subcellularLocation>
        <location evidence="1">Membrane</location>
        <topology evidence="1">Multi-pass membrane protein</topology>
    </subcellularLocation>
</comment>
<feature type="transmembrane region" description="Helical" evidence="5">
    <location>
        <begin position="242"/>
        <end position="264"/>
    </location>
</feature>
<dbReference type="InterPro" id="IPR044880">
    <property type="entry name" value="NCX_ion-bd_dom_sf"/>
</dbReference>
<dbReference type="InterPro" id="IPR004481">
    <property type="entry name" value="K/Na/Ca-exchanger"/>
</dbReference>
<evidence type="ECO:0000259" key="6">
    <source>
        <dbReference type="Pfam" id="PF01699"/>
    </source>
</evidence>
<dbReference type="InterPro" id="IPR004837">
    <property type="entry name" value="NaCa_Exmemb"/>
</dbReference>
<dbReference type="Proteomes" id="UP000034407">
    <property type="component" value="Unassembled WGS sequence"/>
</dbReference>
<evidence type="ECO:0000256" key="2">
    <source>
        <dbReference type="ARBA" id="ARBA00022692"/>
    </source>
</evidence>
<dbReference type="GO" id="GO:0006874">
    <property type="term" value="P:intracellular calcium ion homeostasis"/>
    <property type="evidence" value="ECO:0007669"/>
    <property type="project" value="TreeGrafter"/>
</dbReference>
<dbReference type="PANTHER" id="PTHR10846:SF8">
    <property type="entry name" value="INNER MEMBRANE PROTEIN YRBG"/>
    <property type="match status" value="1"/>
</dbReference>
<evidence type="ECO:0000256" key="1">
    <source>
        <dbReference type="ARBA" id="ARBA00004141"/>
    </source>
</evidence>
<evidence type="ECO:0000256" key="4">
    <source>
        <dbReference type="ARBA" id="ARBA00023136"/>
    </source>
</evidence>
<feature type="domain" description="Sodium/calcium exchanger membrane region" evidence="6">
    <location>
        <begin position="179"/>
        <end position="318"/>
    </location>
</feature>
<name>A0A0M3DKB7_9FIRM</name>
<keyword evidence="8" id="KW-1185">Reference proteome</keyword>
<dbReference type="NCBIfam" id="TIGR00367">
    <property type="entry name" value="calcium/sodium antiporter"/>
    <property type="match status" value="1"/>
</dbReference>
<dbReference type="GO" id="GO:0008273">
    <property type="term" value="F:calcium, potassium:sodium antiporter activity"/>
    <property type="evidence" value="ECO:0007669"/>
    <property type="project" value="TreeGrafter"/>
</dbReference>
<feature type="domain" description="Sodium/calcium exchanger membrane region" evidence="6">
    <location>
        <begin position="2"/>
        <end position="142"/>
    </location>
</feature>
<sequence>MSFLILIIGFALLIKGADIFVEGASSIAKRFNVPPMLIGLTIVAMGTSAPEAAVSISSSLAGQNDMSIANVVGSNFFNILIVLGVSAIIAKLPVEKNTIKKDTPFLVFISALLIIFGFNFKISRFDGLVLLLLFVFFLVNMIKSNLGQQNSDMSAGESAIAIEAVEATESEVSSLPKTIVICLIGIVGIVWGGDLVVDSATKIATAFGMSSNLVGLTIVAMGTSLPEFVTSVIAVRKGETEIAIGNVIGSNIFNILLVLGLAALIHPMTISMFALIDTIFMTLITALLYIFMKKNNCLNKVHGFIFIAIYVAYMAYTIIR</sequence>
<protein>
    <submittedName>
        <fullName evidence="7">Sodium:proton exchanger</fullName>
    </submittedName>
</protein>
<dbReference type="PANTHER" id="PTHR10846">
    <property type="entry name" value="SODIUM/POTASSIUM/CALCIUM EXCHANGER"/>
    <property type="match status" value="1"/>
</dbReference>
<organism evidence="7 8">
    <name type="scientific">Paraclostridium benzoelyticum</name>
    <dbReference type="NCBI Taxonomy" id="1629550"/>
    <lineage>
        <taxon>Bacteria</taxon>
        <taxon>Bacillati</taxon>
        <taxon>Bacillota</taxon>
        <taxon>Clostridia</taxon>
        <taxon>Peptostreptococcales</taxon>
        <taxon>Peptostreptococcaceae</taxon>
        <taxon>Paraclostridium</taxon>
    </lineage>
</organism>
<feature type="transmembrane region" description="Helical" evidence="5">
    <location>
        <begin position="76"/>
        <end position="93"/>
    </location>
</feature>
<feature type="transmembrane region" description="Helical" evidence="5">
    <location>
        <begin position="105"/>
        <end position="122"/>
    </location>
</feature>
<evidence type="ECO:0000313" key="8">
    <source>
        <dbReference type="Proteomes" id="UP000034407"/>
    </source>
</evidence>
<feature type="transmembrane region" description="Helical" evidence="5">
    <location>
        <begin position="175"/>
        <end position="193"/>
    </location>
</feature>
<keyword evidence="2 5" id="KW-0812">Transmembrane</keyword>
<dbReference type="GO" id="GO:0005886">
    <property type="term" value="C:plasma membrane"/>
    <property type="evidence" value="ECO:0007669"/>
    <property type="project" value="TreeGrafter"/>
</dbReference>
<gene>
    <name evidence="7" type="ORF">VN21_06630</name>
</gene>
<dbReference type="Gene3D" id="1.20.1420.30">
    <property type="entry name" value="NCX, central ion-binding region"/>
    <property type="match status" value="1"/>
</dbReference>
<keyword evidence="4 5" id="KW-0472">Membrane</keyword>
<feature type="transmembrane region" description="Helical" evidence="5">
    <location>
        <begin position="303"/>
        <end position="319"/>
    </location>
</feature>
<comment type="caution">
    <text evidence="7">The sequence shown here is derived from an EMBL/GenBank/DDBJ whole genome shotgun (WGS) entry which is preliminary data.</text>
</comment>
<dbReference type="RefSeq" id="WP_046822562.1">
    <property type="nucleotide sequence ID" value="NZ_LBBT01000144.1"/>
</dbReference>
<dbReference type="EMBL" id="LBBT01000144">
    <property type="protein sequence ID" value="KKY01827.1"/>
    <property type="molecule type" value="Genomic_DNA"/>
</dbReference>
<accession>A0A0M3DKB7</accession>
<evidence type="ECO:0000313" key="7">
    <source>
        <dbReference type="EMBL" id="KKY01827.1"/>
    </source>
</evidence>
<feature type="transmembrane region" description="Helical" evidence="5">
    <location>
        <begin position="213"/>
        <end position="235"/>
    </location>
</feature>
<dbReference type="GO" id="GO:0005262">
    <property type="term" value="F:calcium channel activity"/>
    <property type="evidence" value="ECO:0007669"/>
    <property type="project" value="TreeGrafter"/>
</dbReference>
<proteinExistence type="predicted"/>
<evidence type="ECO:0000256" key="5">
    <source>
        <dbReference type="SAM" id="Phobius"/>
    </source>
</evidence>
<keyword evidence="3 5" id="KW-1133">Transmembrane helix</keyword>
<feature type="transmembrane region" description="Helical" evidence="5">
    <location>
        <begin position="128"/>
        <end position="146"/>
    </location>
</feature>
<dbReference type="AlphaFoldDB" id="A0A0M3DKB7"/>
<dbReference type="Pfam" id="PF01699">
    <property type="entry name" value="Na_Ca_ex"/>
    <property type="match status" value="2"/>
</dbReference>
<feature type="transmembrane region" description="Helical" evidence="5">
    <location>
        <begin position="270"/>
        <end position="291"/>
    </location>
</feature>
<reference evidence="7 8" key="1">
    <citation type="submission" date="2015-04" db="EMBL/GenBank/DDBJ databases">
        <title>Microcin producing Clostridium sp. JC272T.</title>
        <authorList>
            <person name="Jyothsna T."/>
            <person name="Sasikala C."/>
            <person name="Ramana C."/>
        </authorList>
    </citation>
    <scope>NUCLEOTIDE SEQUENCE [LARGE SCALE GENOMIC DNA]</scope>
    <source>
        <strain evidence="7 8">JC272</strain>
    </source>
</reference>
<dbReference type="OrthoDB" id="9794225at2"/>
<evidence type="ECO:0000256" key="3">
    <source>
        <dbReference type="ARBA" id="ARBA00022989"/>
    </source>
</evidence>
<dbReference type="PATRIC" id="fig|1629550.3.peg.769"/>